<dbReference type="STRING" id="42251.A0A2T6ZD95"/>
<dbReference type="EMBL" id="NESQ01000374">
    <property type="protein sequence ID" value="PUU73467.1"/>
    <property type="molecule type" value="Genomic_DNA"/>
</dbReference>
<dbReference type="Proteomes" id="UP000244722">
    <property type="component" value="Unassembled WGS sequence"/>
</dbReference>
<evidence type="ECO:0000313" key="2">
    <source>
        <dbReference type="Proteomes" id="UP000244722"/>
    </source>
</evidence>
<name>A0A2T6ZD95_TUBBO</name>
<sequence>MSSASNPDVNLNPYTFTSPVDRCKYIVKPNPVTKLFHSFCCDKGYTCADGRALGRHLRRKGHVDPSEWTRGYKNVIQVVHSSKETIVAEPDQNISLGPFDLRLVDRQQVMSLALVPESAAPILESPCPIPESPAPVPESYASLLESPAPIPESPAPVPEFPAPISESSAPVLECPPPIINESTFPYMELGLFRDLSTDWSLDWVSSDIQFSGSDMLDINAFGQGRVSEPVPLQDKRDFFEGIPLQDKIDFFEGLEKVGMEDTALSPICNSILQPLPTIHDSSSSYGTGLEITSSLAKELDIAEEFGPIENLHGHKIIWDNATAVAFFVEYNILVCTQCKKSLTNIGIVNHIRNSHPEIDSAAGQALEGKYANFLYSPNETPNPPPESCPIPFLPIVPGYSCPLCQYCIIESYNLVRPLRTVHQSVWSEKACPRAKLQTWYSGNTSRYFSIHKNKCSCCSPVIPSHSGQINITSILTNVESKIESKLEAHMRLLSQHDSFSLHKAFPKNSASSNDYERTPLDAWLEKTKWVEHFQTTELAQVVEVREELANQVQRD</sequence>
<organism evidence="1 2">
    <name type="scientific">Tuber borchii</name>
    <name type="common">White truffle</name>
    <dbReference type="NCBI Taxonomy" id="42251"/>
    <lineage>
        <taxon>Eukaryota</taxon>
        <taxon>Fungi</taxon>
        <taxon>Dikarya</taxon>
        <taxon>Ascomycota</taxon>
        <taxon>Pezizomycotina</taxon>
        <taxon>Pezizomycetes</taxon>
        <taxon>Pezizales</taxon>
        <taxon>Tuberaceae</taxon>
        <taxon>Tuber</taxon>
    </lineage>
</organism>
<proteinExistence type="predicted"/>
<accession>A0A2T6ZD95</accession>
<evidence type="ECO:0008006" key="3">
    <source>
        <dbReference type="Google" id="ProtNLM"/>
    </source>
</evidence>
<dbReference type="Pfam" id="PF12013">
    <property type="entry name" value="OrsD"/>
    <property type="match status" value="1"/>
</dbReference>
<gene>
    <name evidence="1" type="ORF">B9Z19DRAFT_1068961</name>
</gene>
<dbReference type="InterPro" id="IPR022698">
    <property type="entry name" value="OrsD"/>
</dbReference>
<dbReference type="OrthoDB" id="416217at2759"/>
<evidence type="ECO:0000313" key="1">
    <source>
        <dbReference type="EMBL" id="PUU73467.1"/>
    </source>
</evidence>
<protein>
    <recommendedName>
        <fullName evidence="3">C2H2-type domain-containing protein</fullName>
    </recommendedName>
</protein>
<dbReference type="AlphaFoldDB" id="A0A2T6ZD95"/>
<comment type="caution">
    <text evidence="1">The sequence shown here is derived from an EMBL/GenBank/DDBJ whole genome shotgun (WGS) entry which is preliminary data.</text>
</comment>
<reference evidence="1 2" key="1">
    <citation type="submission" date="2017-04" db="EMBL/GenBank/DDBJ databases">
        <title>Draft genome sequence of Tuber borchii Vittad., a whitish edible truffle.</title>
        <authorList>
            <consortium name="DOE Joint Genome Institute"/>
            <person name="Murat C."/>
            <person name="Kuo A."/>
            <person name="Barry K.W."/>
            <person name="Clum A."/>
            <person name="Dockter R.B."/>
            <person name="Fauchery L."/>
            <person name="Iotti M."/>
            <person name="Kohler A."/>
            <person name="Labutti K."/>
            <person name="Lindquist E.A."/>
            <person name="Lipzen A."/>
            <person name="Ohm R.A."/>
            <person name="Wang M."/>
            <person name="Grigoriev I.V."/>
            <person name="Zambonelli A."/>
            <person name="Martin F.M."/>
        </authorList>
    </citation>
    <scope>NUCLEOTIDE SEQUENCE [LARGE SCALE GENOMIC DNA]</scope>
    <source>
        <strain evidence="1 2">Tbo3840</strain>
    </source>
</reference>
<keyword evidence="2" id="KW-1185">Reference proteome</keyword>